<proteinExistence type="predicted"/>
<evidence type="ECO:0000313" key="2">
    <source>
        <dbReference type="Proteomes" id="UP001055072"/>
    </source>
</evidence>
<protein>
    <submittedName>
        <fullName evidence="1">VPS4-associated protein 1</fullName>
    </submittedName>
</protein>
<dbReference type="EMBL" id="MU274903">
    <property type="protein sequence ID" value="KAI0092463.1"/>
    <property type="molecule type" value="Genomic_DNA"/>
</dbReference>
<comment type="caution">
    <text evidence="1">The sequence shown here is derived from an EMBL/GenBank/DDBJ whole genome shotgun (WGS) entry which is preliminary data.</text>
</comment>
<name>A0ACB8UDP9_9APHY</name>
<evidence type="ECO:0000313" key="1">
    <source>
        <dbReference type="EMBL" id="KAI0092463.1"/>
    </source>
</evidence>
<accession>A0ACB8UDP9</accession>
<dbReference type="Proteomes" id="UP001055072">
    <property type="component" value="Unassembled WGS sequence"/>
</dbReference>
<sequence>MSFTNLYYKRAVGTPRACYVCYKPTTTVLATANTVDFIYTCDTHLSDRGFATLLGETGDGVGAGGAKKLGLSSEDIAKVKEQWEERQKRKQEKEKEKEKEKGSKDAKKEDKDKDKDDTKPAKAPTPPAAVSNPSPAPPAAHQRYSLHRDVFAMRLADHRRRRQTSQAQALAPMLPSAPRSALPPPSPSQSR</sequence>
<reference evidence="1" key="1">
    <citation type="journal article" date="2021" name="Environ. Microbiol.">
        <title>Gene family expansions and transcriptome signatures uncover fungal adaptations to wood decay.</title>
        <authorList>
            <person name="Hage H."/>
            <person name="Miyauchi S."/>
            <person name="Viragh M."/>
            <person name="Drula E."/>
            <person name="Min B."/>
            <person name="Chaduli D."/>
            <person name="Navarro D."/>
            <person name="Favel A."/>
            <person name="Norest M."/>
            <person name="Lesage-Meessen L."/>
            <person name="Balint B."/>
            <person name="Merenyi Z."/>
            <person name="de Eugenio L."/>
            <person name="Morin E."/>
            <person name="Martinez A.T."/>
            <person name="Baldrian P."/>
            <person name="Stursova M."/>
            <person name="Martinez M.J."/>
            <person name="Novotny C."/>
            <person name="Magnuson J.K."/>
            <person name="Spatafora J.W."/>
            <person name="Maurice S."/>
            <person name="Pangilinan J."/>
            <person name="Andreopoulos W."/>
            <person name="LaButti K."/>
            <person name="Hundley H."/>
            <person name="Na H."/>
            <person name="Kuo A."/>
            <person name="Barry K."/>
            <person name="Lipzen A."/>
            <person name="Henrissat B."/>
            <person name="Riley R."/>
            <person name="Ahrendt S."/>
            <person name="Nagy L.G."/>
            <person name="Grigoriev I.V."/>
            <person name="Martin F."/>
            <person name="Rosso M.N."/>
        </authorList>
    </citation>
    <scope>NUCLEOTIDE SEQUENCE</scope>
    <source>
        <strain evidence="1">CBS 384.51</strain>
    </source>
</reference>
<organism evidence="1 2">
    <name type="scientific">Irpex rosettiformis</name>
    <dbReference type="NCBI Taxonomy" id="378272"/>
    <lineage>
        <taxon>Eukaryota</taxon>
        <taxon>Fungi</taxon>
        <taxon>Dikarya</taxon>
        <taxon>Basidiomycota</taxon>
        <taxon>Agaricomycotina</taxon>
        <taxon>Agaricomycetes</taxon>
        <taxon>Polyporales</taxon>
        <taxon>Irpicaceae</taxon>
        <taxon>Irpex</taxon>
    </lineage>
</organism>
<keyword evidence="2" id="KW-1185">Reference proteome</keyword>
<gene>
    <name evidence="1" type="ORF">BDY19DRAFT_990184</name>
</gene>